<evidence type="ECO:0000259" key="4">
    <source>
        <dbReference type="Pfam" id="PF04542"/>
    </source>
</evidence>
<keyword evidence="6" id="KW-1185">Reference proteome</keyword>
<protein>
    <submittedName>
        <fullName evidence="5">RNA polymerase sigma factor (Sigma-70 family)</fullName>
    </submittedName>
</protein>
<keyword evidence="1" id="KW-0805">Transcription regulation</keyword>
<dbReference type="Pfam" id="PF04542">
    <property type="entry name" value="Sigma70_r2"/>
    <property type="match status" value="1"/>
</dbReference>
<feature type="domain" description="RNA polymerase sigma-70 region 2" evidence="4">
    <location>
        <begin position="24"/>
        <end position="91"/>
    </location>
</feature>
<dbReference type="PANTHER" id="PTHR43133">
    <property type="entry name" value="RNA POLYMERASE ECF-TYPE SIGMA FACTO"/>
    <property type="match status" value="1"/>
</dbReference>
<dbReference type="InterPro" id="IPR013325">
    <property type="entry name" value="RNA_pol_sigma_r2"/>
</dbReference>
<proteinExistence type="predicted"/>
<dbReference type="AlphaFoldDB" id="A0A4Q7P050"/>
<dbReference type="GO" id="GO:0016987">
    <property type="term" value="F:sigma factor activity"/>
    <property type="evidence" value="ECO:0007669"/>
    <property type="project" value="UniProtKB-KW"/>
</dbReference>
<dbReference type="InterPro" id="IPR014284">
    <property type="entry name" value="RNA_pol_sigma-70_dom"/>
</dbReference>
<sequence>MSDNESLLNDVANGDKIALQRLYTVVFPKIHSFVLKNKGKQEDAEDVFQKALMQIIARYKVKGLSIESSFEAFLFTACRNLWRRELNKRKKVVTNQEVVELYNEAEDMTAATLEQEKWELFQEKLLELSENCKTLLKLFFKKTPYKDIVKQLRYNSDNVVRQRIFNCKSQLTKMITNDVRFKHLKEL</sequence>
<reference evidence="5 6" key="1">
    <citation type="submission" date="2019-02" db="EMBL/GenBank/DDBJ databases">
        <title>Genomic Encyclopedia of Type Strains, Phase IV (KMG-IV): sequencing the most valuable type-strain genomes for metagenomic binning, comparative biology and taxonomic classification.</title>
        <authorList>
            <person name="Goeker M."/>
        </authorList>
    </citation>
    <scope>NUCLEOTIDE SEQUENCE [LARGE SCALE GENOMIC DNA]</scope>
    <source>
        <strain evidence="5 6">DSM 17196</strain>
    </source>
</reference>
<gene>
    <name evidence="5" type="ORF">EV197_1721</name>
</gene>
<dbReference type="InterPro" id="IPR007627">
    <property type="entry name" value="RNA_pol_sigma70_r2"/>
</dbReference>
<dbReference type="RefSeq" id="WP_130286296.1">
    <property type="nucleotide sequence ID" value="NZ_SGXE01000002.1"/>
</dbReference>
<evidence type="ECO:0000256" key="1">
    <source>
        <dbReference type="ARBA" id="ARBA00023015"/>
    </source>
</evidence>
<dbReference type="SUPFAM" id="SSF88946">
    <property type="entry name" value="Sigma2 domain of RNA polymerase sigma factors"/>
    <property type="match status" value="1"/>
</dbReference>
<evidence type="ECO:0000313" key="6">
    <source>
        <dbReference type="Proteomes" id="UP000292262"/>
    </source>
</evidence>
<name>A0A4Q7P050_9FLAO</name>
<evidence type="ECO:0000256" key="2">
    <source>
        <dbReference type="ARBA" id="ARBA00023082"/>
    </source>
</evidence>
<dbReference type="GO" id="GO:0006352">
    <property type="term" value="P:DNA-templated transcription initiation"/>
    <property type="evidence" value="ECO:0007669"/>
    <property type="project" value="InterPro"/>
</dbReference>
<dbReference type="NCBIfam" id="TIGR02937">
    <property type="entry name" value="sigma70-ECF"/>
    <property type="match status" value="1"/>
</dbReference>
<dbReference type="Gene3D" id="1.10.1740.10">
    <property type="match status" value="1"/>
</dbReference>
<evidence type="ECO:0000256" key="3">
    <source>
        <dbReference type="ARBA" id="ARBA00023163"/>
    </source>
</evidence>
<keyword evidence="3" id="KW-0804">Transcription</keyword>
<dbReference type="Proteomes" id="UP000292262">
    <property type="component" value="Unassembled WGS sequence"/>
</dbReference>
<keyword evidence="2" id="KW-0731">Sigma factor</keyword>
<dbReference type="InterPro" id="IPR039425">
    <property type="entry name" value="RNA_pol_sigma-70-like"/>
</dbReference>
<accession>A0A4Q7P050</accession>
<organism evidence="5 6">
    <name type="scientific">Aquimarina brevivitae</name>
    <dbReference type="NCBI Taxonomy" id="323412"/>
    <lineage>
        <taxon>Bacteria</taxon>
        <taxon>Pseudomonadati</taxon>
        <taxon>Bacteroidota</taxon>
        <taxon>Flavobacteriia</taxon>
        <taxon>Flavobacteriales</taxon>
        <taxon>Flavobacteriaceae</taxon>
        <taxon>Aquimarina</taxon>
    </lineage>
</organism>
<comment type="caution">
    <text evidence="5">The sequence shown here is derived from an EMBL/GenBank/DDBJ whole genome shotgun (WGS) entry which is preliminary data.</text>
</comment>
<evidence type="ECO:0000313" key="5">
    <source>
        <dbReference type="EMBL" id="RZS93151.1"/>
    </source>
</evidence>
<dbReference type="EMBL" id="SGXE01000002">
    <property type="protein sequence ID" value="RZS93151.1"/>
    <property type="molecule type" value="Genomic_DNA"/>
</dbReference>
<dbReference type="PANTHER" id="PTHR43133:SF46">
    <property type="entry name" value="RNA POLYMERASE SIGMA-70 FACTOR ECF SUBFAMILY"/>
    <property type="match status" value="1"/>
</dbReference>
<dbReference type="OrthoDB" id="1163416at2"/>